<evidence type="ECO:0000256" key="1">
    <source>
        <dbReference type="SAM" id="Phobius"/>
    </source>
</evidence>
<proteinExistence type="predicted"/>
<keyword evidence="1" id="KW-0472">Membrane</keyword>
<dbReference type="EMBL" id="GGFM01011865">
    <property type="protein sequence ID" value="MBW32616.1"/>
    <property type="molecule type" value="Transcribed_RNA"/>
</dbReference>
<dbReference type="AlphaFoldDB" id="A0A2M3ZVN8"/>
<name>A0A2M3ZVN8_9DIPT</name>
<evidence type="ECO:0000313" key="2">
    <source>
        <dbReference type="EMBL" id="MBW32616.1"/>
    </source>
</evidence>
<reference evidence="2" key="1">
    <citation type="submission" date="2018-01" db="EMBL/GenBank/DDBJ databases">
        <title>An insight into the sialome of Amazonian anophelines.</title>
        <authorList>
            <person name="Ribeiro J.M."/>
            <person name="Scarpassa V."/>
            <person name="Calvo E."/>
        </authorList>
    </citation>
    <scope>NUCLEOTIDE SEQUENCE</scope>
    <source>
        <tissue evidence="2">Salivary glands</tissue>
    </source>
</reference>
<organism evidence="2">
    <name type="scientific">Anopheles braziliensis</name>
    <dbReference type="NCBI Taxonomy" id="58242"/>
    <lineage>
        <taxon>Eukaryota</taxon>
        <taxon>Metazoa</taxon>
        <taxon>Ecdysozoa</taxon>
        <taxon>Arthropoda</taxon>
        <taxon>Hexapoda</taxon>
        <taxon>Insecta</taxon>
        <taxon>Pterygota</taxon>
        <taxon>Neoptera</taxon>
        <taxon>Endopterygota</taxon>
        <taxon>Diptera</taxon>
        <taxon>Nematocera</taxon>
        <taxon>Culicoidea</taxon>
        <taxon>Culicidae</taxon>
        <taxon>Anophelinae</taxon>
        <taxon>Anopheles</taxon>
    </lineage>
</organism>
<accession>A0A2M3ZVN8</accession>
<keyword evidence="1" id="KW-1133">Transmembrane helix</keyword>
<feature type="transmembrane region" description="Helical" evidence="1">
    <location>
        <begin position="31"/>
        <end position="51"/>
    </location>
</feature>
<sequence>MFVMFGIYYSLVAFIFTCMCYEILNIPKFSYLFSYIIIYHSFLGYLLVGSLQRPNTSIFYRAVENIQTNPIYIAID</sequence>
<keyword evidence="1" id="KW-0812">Transmembrane</keyword>
<feature type="transmembrane region" description="Helical" evidence="1">
    <location>
        <begin position="6"/>
        <end position="24"/>
    </location>
</feature>
<protein>
    <submittedName>
        <fullName evidence="2">Putative secreted peptide</fullName>
    </submittedName>
</protein>